<dbReference type="Proteomes" id="UP000243217">
    <property type="component" value="Unassembled WGS sequence"/>
</dbReference>
<dbReference type="InterPro" id="IPR003349">
    <property type="entry name" value="JmjN"/>
</dbReference>
<dbReference type="SMART" id="SM00545">
    <property type="entry name" value="JmjN"/>
    <property type="match status" value="1"/>
</dbReference>
<dbReference type="CDD" id="cd15489">
    <property type="entry name" value="PHD_SF"/>
    <property type="match status" value="1"/>
</dbReference>
<keyword evidence="10" id="KW-0408">Iron</keyword>
<dbReference type="GO" id="GO:0000785">
    <property type="term" value="C:chromatin"/>
    <property type="evidence" value="ECO:0007669"/>
    <property type="project" value="TreeGrafter"/>
</dbReference>
<keyword evidence="6" id="KW-0677">Repeat</keyword>
<dbReference type="SMART" id="SM00558">
    <property type="entry name" value="JmjC"/>
    <property type="match status" value="1"/>
</dbReference>
<dbReference type="GO" id="GO:0008270">
    <property type="term" value="F:zinc ion binding"/>
    <property type="evidence" value="ECO:0007669"/>
    <property type="project" value="UniProtKB-KW"/>
</dbReference>
<dbReference type="GO" id="GO:0005634">
    <property type="term" value="C:nucleus"/>
    <property type="evidence" value="ECO:0007669"/>
    <property type="project" value="UniProtKB-SubCell"/>
</dbReference>
<evidence type="ECO:0000256" key="9">
    <source>
        <dbReference type="ARBA" id="ARBA00023002"/>
    </source>
</evidence>
<dbReference type="GO" id="GO:0010468">
    <property type="term" value="P:regulation of gene expression"/>
    <property type="evidence" value="ECO:0007669"/>
    <property type="project" value="TreeGrafter"/>
</dbReference>
<evidence type="ECO:0000256" key="15">
    <source>
        <dbReference type="SAM" id="MobiDB-lite"/>
    </source>
</evidence>
<dbReference type="InterPro" id="IPR001606">
    <property type="entry name" value="ARID_dom"/>
</dbReference>
<dbReference type="InterPro" id="IPR011011">
    <property type="entry name" value="Znf_FYVE_PHD"/>
</dbReference>
<dbReference type="Pfam" id="PF02373">
    <property type="entry name" value="JmjC"/>
    <property type="match status" value="1"/>
</dbReference>
<dbReference type="PROSITE" id="PS51184">
    <property type="entry name" value="JMJC"/>
    <property type="match status" value="1"/>
</dbReference>
<keyword evidence="21" id="KW-1185">Reference proteome</keyword>
<evidence type="ECO:0000256" key="6">
    <source>
        <dbReference type="ARBA" id="ARBA00022737"/>
    </source>
</evidence>
<feature type="compositionally biased region" description="Polar residues" evidence="15">
    <location>
        <begin position="232"/>
        <end position="243"/>
    </location>
</feature>
<keyword evidence="20" id="KW-0808">Transferase</keyword>
<dbReference type="GO" id="GO:0034647">
    <property type="term" value="F:histone H3K4me/H3K4me2/H3K4me3 demethylase activity"/>
    <property type="evidence" value="ECO:0007669"/>
    <property type="project" value="UniProtKB-EC"/>
</dbReference>
<dbReference type="Pfam" id="PF02375">
    <property type="entry name" value="JmjN"/>
    <property type="match status" value="1"/>
</dbReference>
<dbReference type="InterPro" id="IPR013083">
    <property type="entry name" value="Znf_RING/FYVE/PHD"/>
</dbReference>
<dbReference type="Gene3D" id="2.60.120.650">
    <property type="entry name" value="Cupin"/>
    <property type="match status" value="1"/>
</dbReference>
<keyword evidence="9" id="KW-0560">Oxidoreductase</keyword>
<feature type="domain" description="ARID" evidence="17">
    <location>
        <begin position="85"/>
        <end position="180"/>
    </location>
</feature>
<keyword evidence="5" id="KW-0479">Metal-binding</keyword>
<keyword evidence="11" id="KW-0539">Nucleus</keyword>
<dbReference type="PROSITE" id="PS51011">
    <property type="entry name" value="ARID"/>
    <property type="match status" value="1"/>
</dbReference>
<dbReference type="SMART" id="SM00249">
    <property type="entry name" value="PHD"/>
    <property type="match status" value="3"/>
</dbReference>
<feature type="domain" description="JmjC" evidence="19">
    <location>
        <begin position="556"/>
        <end position="722"/>
    </location>
</feature>
<dbReference type="Pfam" id="PF21323">
    <property type="entry name" value="KDM5_C-hel"/>
    <property type="match status" value="1"/>
</dbReference>
<accession>A0A1W0A526</accession>
<dbReference type="InterPro" id="IPR036431">
    <property type="entry name" value="ARID_dom_sf"/>
</dbReference>
<dbReference type="GO" id="GO:0008168">
    <property type="term" value="F:methyltransferase activity"/>
    <property type="evidence" value="ECO:0007669"/>
    <property type="project" value="UniProtKB-KW"/>
</dbReference>
<evidence type="ECO:0000259" key="19">
    <source>
        <dbReference type="PROSITE" id="PS51184"/>
    </source>
</evidence>
<dbReference type="PROSITE" id="PS50016">
    <property type="entry name" value="ZF_PHD_2"/>
    <property type="match status" value="2"/>
</dbReference>
<comment type="similarity">
    <text evidence="3">Belongs to the JARID1 histone demethylase family.</text>
</comment>
<evidence type="ECO:0000259" key="18">
    <source>
        <dbReference type="PROSITE" id="PS51183"/>
    </source>
</evidence>
<dbReference type="EMBL" id="JNBS01000468">
    <property type="protein sequence ID" value="OQS05345.1"/>
    <property type="molecule type" value="Genomic_DNA"/>
</dbReference>
<dbReference type="SMART" id="SM01014">
    <property type="entry name" value="ARID"/>
    <property type="match status" value="1"/>
</dbReference>
<evidence type="ECO:0000256" key="1">
    <source>
        <dbReference type="ARBA" id="ARBA00001954"/>
    </source>
</evidence>
<evidence type="ECO:0000259" key="17">
    <source>
        <dbReference type="PROSITE" id="PS51011"/>
    </source>
</evidence>
<name>A0A1W0A526_9STRA</name>
<dbReference type="SMART" id="SM00384">
    <property type="entry name" value="AT_hook"/>
    <property type="match status" value="2"/>
</dbReference>
<dbReference type="STRING" id="74557.A0A1W0A526"/>
<dbReference type="PROSITE" id="PS51183">
    <property type="entry name" value="JMJN"/>
    <property type="match status" value="1"/>
</dbReference>
<keyword evidence="20" id="KW-0489">Methyltransferase</keyword>
<sequence length="1672" mass="189643">MESESVKVDTTYDGFVCPPCKIYYPTPAQFQNPLHYIASIREEAQQTGICKIVPPKGWRPPFAVNEKKFRFRTRVQPLYCIEGNAREEGKFVDMLRIFLYRRGTPMNDVPQIQGKQMHFQALYRIVQSCGGFSAVENDQLWPTVVSKLNENAEMDIPMESAQQIREMYQSYLLAFENQERETSIKVDHEEKPCLTAPNTPASSITSPSTDSSPQTLMKKRGRGRPRKMDAPSTPQQPIVPSDTSSPMPPGSSYPGFTKRGRGRPRKNQGAARILMPDEQEPVDPSQLEPEGLRADPDRTIRLLPPIVRLNQKFYRAFQTVGPLLGEVKRVLGGKKPSVQVEYSDGGKDTISYQTMQFVLANGSDPEAAKVALLNESCQWCLRGDCRDKLLICDGCTGGFHTFCLNTSLENVPEGDWYCEQCMQDKEASSSKFGFEFGSDYTLAAFKAKADQFINEFLNGATLTPQEMERKYWQLLNSPNHKIEVEYGSDVDTGALGSGFPIMDKIKKLRNRLLERWRSVHLGLEQDPAEMDLKRLISEGLQMNNEIDFESLNMLEMYAQSPWNLTNLPKLNGSLLQYLDEDIKGVMVPWIYVGMAFSTFCWHVEDHNFYSISYMHRGAPKTWYGVPGFAASKMEEVMRKLTPDLFVHQPDLHLQLVTMFSPETLRKHGVPVYRATHEANEFIVTFPSSYHGGYNNGFNVAEAVNFATPDWLSWGHTAVQNYKRFGKIPVFSHDALLCTLTLAALEKNNTAGYPGFVSYLLPSLKQCTLFIVCALYLTVRIFVVYDEAMSFEQAAAKAGITKMEDMMSYLESHGRGNSTTRNSARQREAKTTQQEDDDVYEYERPSKMQKTGKMSSKMGGKMMSSKMMGGKMEMASNSRMSRMVLWAGRSGKNQGLRCSQCQQYCYLQAVVCIRCRHVGCSDHFTQMCKCDVASYGCFLHRMNPSILLEYIKAVEIKMSNTTSWEVQAKQWSTAKELEEVVIQGEYLLSQNVWIPLEVITELQNKLHFLNTWRQRIGPLLEKTRKHPTITVKELQALIADGSDMGFVIQELDLLKSLLKEVEEQKAQAQSILQRIVLLKVQQGRPLEEVDNDWIGLLKEEAMPLSQLVETIQNVLARLNSLGVIVPELGLLMSDLAYVNWLLAANTLLTRSATNVHNLPPSDWSNFEMFPSIADLNALWSSPARNLVLQGWKLDKLAELRTLCESERLKLTLDEKATTVMSVEELESIAKRLIQLPAVPMEAITLIQRLKDSKKWESTVSNLMEGKIVLNEALKLESQADAYGIPVSSLLRRQLHNRIQDARRWQIRAFSLFKHPMAKEEDVFCLQNIMDLADVQEEEFASLVCVCHQVYSQKVPLLRCSGCCRLYHPVCVGVPTDGPAKASFLCQECSQARRKLYPYRGAPTGPLYCLCRESIDNVPMICCDFCDEWYHAKCISISPTVMSTLEAYRCNACAIRQGMGHLIFKRKARPTIKQVLGLIARGESLAVEIPALDDLRALVDRGNDIHNAILNFEAHFFSSFSIRSILPRLSEIHAALNNQLDDLRRYESLVQLETSQKKLRAIHWCVRACQLTLANNSAPRYSQLVILLADAKQDKLEFPNDEMNHFYGEIEANVERAVAWVESVKRLHLDPSAQTYPNLMSLRQTAEEISRYLVLPDTAVTNFNVALKYHSQEP</sequence>
<dbReference type="SUPFAM" id="SSF51197">
    <property type="entry name" value="Clavaminate synthase-like"/>
    <property type="match status" value="1"/>
</dbReference>
<dbReference type="SUPFAM" id="SSF46774">
    <property type="entry name" value="ARID-like"/>
    <property type="match status" value="1"/>
</dbReference>
<evidence type="ECO:0000313" key="21">
    <source>
        <dbReference type="Proteomes" id="UP000243217"/>
    </source>
</evidence>
<dbReference type="InterPro" id="IPR048615">
    <property type="entry name" value="KDM5_C-hel"/>
</dbReference>
<dbReference type="CDD" id="cd15545">
    <property type="entry name" value="PHD_BAZ2A_like"/>
    <property type="match status" value="1"/>
</dbReference>
<evidence type="ECO:0000256" key="11">
    <source>
        <dbReference type="ARBA" id="ARBA00023242"/>
    </source>
</evidence>
<dbReference type="PANTHER" id="PTHR10694">
    <property type="entry name" value="LYSINE-SPECIFIC DEMETHYLASE"/>
    <property type="match status" value="1"/>
</dbReference>
<keyword evidence="14" id="KW-0175">Coiled coil</keyword>
<evidence type="ECO:0000256" key="8">
    <source>
        <dbReference type="ARBA" id="ARBA00022833"/>
    </source>
</evidence>
<dbReference type="Gene3D" id="1.10.150.60">
    <property type="entry name" value="ARID DNA-binding domain"/>
    <property type="match status" value="1"/>
</dbReference>
<dbReference type="InterPro" id="IPR019787">
    <property type="entry name" value="Znf_PHD-finger"/>
</dbReference>
<dbReference type="PROSITE" id="PS01359">
    <property type="entry name" value="ZF_PHD_1"/>
    <property type="match status" value="1"/>
</dbReference>
<dbReference type="InterPro" id="IPR003347">
    <property type="entry name" value="JmjC_dom"/>
</dbReference>
<feature type="region of interest" description="Disordered" evidence="15">
    <location>
        <begin position="184"/>
        <end position="292"/>
    </location>
</feature>
<dbReference type="GO" id="GO:0032259">
    <property type="term" value="P:methylation"/>
    <property type="evidence" value="ECO:0007669"/>
    <property type="project" value="UniProtKB-KW"/>
</dbReference>
<feature type="domain" description="PHD-type" evidence="16">
    <location>
        <begin position="374"/>
        <end position="424"/>
    </location>
</feature>
<dbReference type="PANTHER" id="PTHR10694:SF33">
    <property type="entry name" value="LYSINE-SPECIFIC DEMETHYLASE 5"/>
    <property type="match status" value="1"/>
</dbReference>
<feature type="coiled-coil region" evidence="14">
    <location>
        <begin position="1050"/>
        <end position="1077"/>
    </location>
</feature>
<feature type="compositionally biased region" description="Low complexity" evidence="15">
    <location>
        <begin position="195"/>
        <end position="213"/>
    </location>
</feature>
<dbReference type="Pfam" id="PF08429">
    <property type="entry name" value="PLU-1"/>
    <property type="match status" value="1"/>
</dbReference>
<comment type="cofactor">
    <cofactor evidence="1">
        <name>Fe(2+)</name>
        <dbReference type="ChEBI" id="CHEBI:29033"/>
    </cofactor>
</comment>
<dbReference type="InterPro" id="IPR004198">
    <property type="entry name" value="Znf_C5HC2"/>
</dbReference>
<keyword evidence="7 13" id="KW-0863">Zinc-finger</keyword>
<comment type="catalytic activity">
    <reaction evidence="12">
        <text>N(6),N(6),N(6)-trimethyl-L-lysyl(4)-[histone H3] + 3 2-oxoglutarate + 3 O2 = L-lysyl(4)-[histone H3] + 3 formaldehyde + 3 succinate + 3 CO2</text>
        <dbReference type="Rhea" id="RHEA:60208"/>
        <dbReference type="Rhea" id="RHEA-COMP:15537"/>
        <dbReference type="Rhea" id="RHEA-COMP:15547"/>
        <dbReference type="ChEBI" id="CHEBI:15379"/>
        <dbReference type="ChEBI" id="CHEBI:16526"/>
        <dbReference type="ChEBI" id="CHEBI:16810"/>
        <dbReference type="ChEBI" id="CHEBI:16842"/>
        <dbReference type="ChEBI" id="CHEBI:29969"/>
        <dbReference type="ChEBI" id="CHEBI:30031"/>
        <dbReference type="ChEBI" id="CHEBI:61961"/>
        <dbReference type="EC" id="1.14.11.67"/>
    </reaction>
</comment>
<dbReference type="OrthoDB" id="1678912at2759"/>
<gene>
    <name evidence="20" type="ORF">THRCLA_02509</name>
</gene>
<evidence type="ECO:0000256" key="4">
    <source>
        <dbReference type="ARBA" id="ARBA00012902"/>
    </source>
</evidence>
<dbReference type="Pfam" id="PF01388">
    <property type="entry name" value="ARID"/>
    <property type="match status" value="1"/>
</dbReference>
<dbReference type="Pfam" id="PF02928">
    <property type="entry name" value="zf-C5HC2"/>
    <property type="match status" value="1"/>
</dbReference>
<evidence type="ECO:0000313" key="20">
    <source>
        <dbReference type="EMBL" id="OQS05345.1"/>
    </source>
</evidence>
<feature type="region of interest" description="Disordered" evidence="15">
    <location>
        <begin position="811"/>
        <end position="859"/>
    </location>
</feature>
<keyword evidence="8" id="KW-0862">Zinc</keyword>
<evidence type="ECO:0000256" key="12">
    <source>
        <dbReference type="ARBA" id="ARBA00048734"/>
    </source>
</evidence>
<organism evidence="20 21">
    <name type="scientific">Thraustotheca clavata</name>
    <dbReference type="NCBI Taxonomy" id="74557"/>
    <lineage>
        <taxon>Eukaryota</taxon>
        <taxon>Sar</taxon>
        <taxon>Stramenopiles</taxon>
        <taxon>Oomycota</taxon>
        <taxon>Saprolegniomycetes</taxon>
        <taxon>Saprolegniales</taxon>
        <taxon>Achlyaceae</taxon>
        <taxon>Thraustotheca</taxon>
    </lineage>
</organism>
<dbReference type="Gene3D" id="3.30.40.10">
    <property type="entry name" value="Zinc/RING finger domain, C3HC4 (zinc finger)"/>
    <property type="match status" value="3"/>
</dbReference>
<feature type="domain" description="JmjN" evidence="18">
    <location>
        <begin position="20"/>
        <end position="61"/>
    </location>
</feature>
<evidence type="ECO:0000256" key="5">
    <source>
        <dbReference type="ARBA" id="ARBA00022723"/>
    </source>
</evidence>
<dbReference type="EC" id="1.14.11.67" evidence="4"/>
<evidence type="ECO:0000256" key="3">
    <source>
        <dbReference type="ARBA" id="ARBA00006801"/>
    </source>
</evidence>
<reference evidence="20 21" key="1">
    <citation type="journal article" date="2014" name="Genome Biol. Evol.">
        <title>The secreted proteins of Achlya hypogyna and Thraustotheca clavata identify the ancestral oomycete secretome and reveal gene acquisitions by horizontal gene transfer.</title>
        <authorList>
            <person name="Misner I."/>
            <person name="Blouin N."/>
            <person name="Leonard G."/>
            <person name="Richards T.A."/>
            <person name="Lane C.E."/>
        </authorList>
    </citation>
    <scope>NUCLEOTIDE SEQUENCE [LARGE SCALE GENOMIC DNA]</scope>
    <source>
        <strain evidence="20 21">ATCC 34112</strain>
    </source>
</reference>
<dbReference type="CDD" id="cd16871">
    <property type="entry name" value="ARID_Swi1p-like"/>
    <property type="match status" value="1"/>
</dbReference>
<evidence type="ECO:0000256" key="10">
    <source>
        <dbReference type="ARBA" id="ARBA00023004"/>
    </source>
</evidence>
<dbReference type="Pfam" id="PF00628">
    <property type="entry name" value="PHD"/>
    <property type="match status" value="2"/>
</dbReference>
<evidence type="ECO:0000256" key="14">
    <source>
        <dbReference type="SAM" id="Coils"/>
    </source>
</evidence>
<dbReference type="SMART" id="SM00501">
    <property type="entry name" value="BRIGHT"/>
    <property type="match status" value="1"/>
</dbReference>
<comment type="caution">
    <text evidence="20">The sequence shown here is derived from an EMBL/GenBank/DDBJ whole genome shotgun (WGS) entry which is preliminary data.</text>
</comment>
<feature type="compositionally biased region" description="Low complexity" evidence="15">
    <location>
        <begin position="847"/>
        <end position="859"/>
    </location>
</feature>
<dbReference type="InterPro" id="IPR019786">
    <property type="entry name" value="Zinc_finger_PHD-type_CS"/>
</dbReference>
<evidence type="ECO:0000256" key="13">
    <source>
        <dbReference type="PROSITE-ProRule" id="PRU00146"/>
    </source>
</evidence>
<dbReference type="InterPro" id="IPR017956">
    <property type="entry name" value="AT_hook_DNA-bd_motif"/>
</dbReference>
<evidence type="ECO:0000256" key="7">
    <source>
        <dbReference type="ARBA" id="ARBA00022771"/>
    </source>
</evidence>
<comment type="subcellular location">
    <subcellularLocation>
        <location evidence="2">Nucleus</location>
    </subcellularLocation>
</comment>
<dbReference type="InterPro" id="IPR001965">
    <property type="entry name" value="Znf_PHD"/>
</dbReference>
<evidence type="ECO:0000256" key="2">
    <source>
        <dbReference type="ARBA" id="ARBA00004123"/>
    </source>
</evidence>
<evidence type="ECO:0000259" key="16">
    <source>
        <dbReference type="PROSITE" id="PS50016"/>
    </source>
</evidence>
<dbReference type="InterPro" id="IPR013637">
    <property type="entry name" value="Lys_sp_deMease-like_dom"/>
</dbReference>
<dbReference type="GO" id="GO:0003677">
    <property type="term" value="F:DNA binding"/>
    <property type="evidence" value="ECO:0007669"/>
    <property type="project" value="InterPro"/>
</dbReference>
<dbReference type="SUPFAM" id="SSF57903">
    <property type="entry name" value="FYVE/PHD zinc finger"/>
    <property type="match status" value="3"/>
</dbReference>
<protein>
    <recommendedName>
        <fullName evidence="4">[histone H3]-trimethyl-L-lysine(4) demethylase</fullName>
        <ecNumber evidence="4">1.14.11.67</ecNumber>
    </recommendedName>
</protein>
<feature type="domain" description="PHD-type" evidence="16">
    <location>
        <begin position="1381"/>
        <end position="1454"/>
    </location>
</feature>
<proteinExistence type="inferred from homology"/>